<dbReference type="Proteomes" id="UP001500556">
    <property type="component" value="Unassembled WGS sequence"/>
</dbReference>
<organism evidence="1 2">
    <name type="scientific">Pedococcus ginsenosidimutans</name>
    <dbReference type="NCBI Taxonomy" id="490570"/>
    <lineage>
        <taxon>Bacteria</taxon>
        <taxon>Bacillati</taxon>
        <taxon>Actinomycetota</taxon>
        <taxon>Actinomycetes</taxon>
        <taxon>Micrococcales</taxon>
        <taxon>Intrasporangiaceae</taxon>
        <taxon>Pedococcus</taxon>
    </lineage>
</organism>
<dbReference type="RefSeq" id="WP_345504748.1">
    <property type="nucleotide sequence ID" value="NZ_BAABLO010000012.1"/>
</dbReference>
<accession>A0ABP8YJ71</accession>
<gene>
    <name evidence="1" type="ORF">GCM10025782_31250</name>
</gene>
<comment type="caution">
    <text evidence="1">The sequence shown here is derived from an EMBL/GenBank/DDBJ whole genome shotgun (WGS) entry which is preliminary data.</text>
</comment>
<proteinExistence type="predicted"/>
<name>A0ABP8YJ71_9MICO</name>
<dbReference type="EMBL" id="BAABLO010000012">
    <property type="protein sequence ID" value="GAA4729976.1"/>
    <property type="molecule type" value="Genomic_DNA"/>
</dbReference>
<evidence type="ECO:0000313" key="1">
    <source>
        <dbReference type="EMBL" id="GAA4729976.1"/>
    </source>
</evidence>
<sequence>MSSDPSIRIRRVGQRRTWPFFILRGVYDIVIEDDGHEVFAGRTMTPSSVLVSKGRVHTTDSYDWLGAADRARADGDDAWVTDPYGGFLA</sequence>
<keyword evidence="2" id="KW-1185">Reference proteome</keyword>
<reference evidence="2" key="1">
    <citation type="journal article" date="2019" name="Int. J. Syst. Evol. Microbiol.">
        <title>The Global Catalogue of Microorganisms (GCM) 10K type strain sequencing project: providing services to taxonomists for standard genome sequencing and annotation.</title>
        <authorList>
            <consortium name="The Broad Institute Genomics Platform"/>
            <consortium name="The Broad Institute Genome Sequencing Center for Infectious Disease"/>
            <person name="Wu L."/>
            <person name="Ma J."/>
        </authorList>
    </citation>
    <scope>NUCLEOTIDE SEQUENCE [LARGE SCALE GENOMIC DNA]</scope>
    <source>
        <strain evidence="2">JCM 18961</strain>
    </source>
</reference>
<evidence type="ECO:0000313" key="2">
    <source>
        <dbReference type="Proteomes" id="UP001500556"/>
    </source>
</evidence>
<protein>
    <submittedName>
        <fullName evidence="1">Uncharacterized protein</fullName>
    </submittedName>
</protein>